<dbReference type="Proteomes" id="UP000256779">
    <property type="component" value="Unassembled WGS sequence"/>
</dbReference>
<evidence type="ECO:0000313" key="2">
    <source>
        <dbReference type="Proteomes" id="UP000256779"/>
    </source>
</evidence>
<dbReference type="EMBL" id="QREG01000017">
    <property type="protein sequence ID" value="RED95555.1"/>
    <property type="molecule type" value="Genomic_DNA"/>
</dbReference>
<dbReference type="AlphaFoldDB" id="A0A3D9L109"/>
<organism evidence="1 2">
    <name type="scientific">Marinoscillum furvescens DSM 4134</name>
    <dbReference type="NCBI Taxonomy" id="1122208"/>
    <lineage>
        <taxon>Bacteria</taxon>
        <taxon>Pseudomonadati</taxon>
        <taxon>Bacteroidota</taxon>
        <taxon>Cytophagia</taxon>
        <taxon>Cytophagales</taxon>
        <taxon>Reichenbachiellaceae</taxon>
        <taxon>Marinoscillum</taxon>
    </lineage>
</organism>
<gene>
    <name evidence="1" type="ORF">C7460_1174</name>
</gene>
<comment type="caution">
    <text evidence="1">The sequence shown here is derived from an EMBL/GenBank/DDBJ whole genome shotgun (WGS) entry which is preliminary data.</text>
</comment>
<name>A0A3D9L109_MARFU</name>
<keyword evidence="2" id="KW-1185">Reference proteome</keyword>
<sequence>MLRKATSPLCGTRWLFLWVGSSVKSHLNGSFYGDQLIQVVAFKVVYMVESRAVT</sequence>
<reference evidence="1 2" key="1">
    <citation type="submission" date="2018-07" db="EMBL/GenBank/DDBJ databases">
        <title>Genomic Encyclopedia of Type Strains, Phase IV (KMG-IV): sequencing the most valuable type-strain genomes for metagenomic binning, comparative biology and taxonomic classification.</title>
        <authorList>
            <person name="Goeker M."/>
        </authorList>
    </citation>
    <scope>NUCLEOTIDE SEQUENCE [LARGE SCALE GENOMIC DNA]</scope>
    <source>
        <strain evidence="1 2">DSM 4134</strain>
    </source>
</reference>
<proteinExistence type="predicted"/>
<protein>
    <submittedName>
        <fullName evidence="1">Uncharacterized protein</fullName>
    </submittedName>
</protein>
<accession>A0A3D9L109</accession>
<evidence type="ECO:0000313" key="1">
    <source>
        <dbReference type="EMBL" id="RED95555.1"/>
    </source>
</evidence>